<dbReference type="PROSITE" id="PS50112">
    <property type="entry name" value="PAS"/>
    <property type="match status" value="3"/>
</dbReference>
<dbReference type="Pfam" id="PF00196">
    <property type="entry name" value="GerE"/>
    <property type="match status" value="1"/>
</dbReference>
<feature type="domain" description="PAS" evidence="3">
    <location>
        <begin position="265"/>
        <end position="313"/>
    </location>
</feature>
<evidence type="ECO:0000259" key="2">
    <source>
        <dbReference type="PROSITE" id="PS50043"/>
    </source>
</evidence>
<dbReference type="InterPro" id="IPR016032">
    <property type="entry name" value="Sig_transdc_resp-reg_C-effctor"/>
</dbReference>
<dbReference type="InterPro" id="IPR013767">
    <property type="entry name" value="PAS_fold"/>
</dbReference>
<keyword evidence="5" id="KW-1185">Reference proteome</keyword>
<dbReference type="Pfam" id="PF00989">
    <property type="entry name" value="PAS"/>
    <property type="match status" value="1"/>
</dbReference>
<organism evidence="4 5">
    <name type="scientific">Novosphingobium capsulatum</name>
    <dbReference type="NCBI Taxonomy" id="13688"/>
    <lineage>
        <taxon>Bacteria</taxon>
        <taxon>Pseudomonadati</taxon>
        <taxon>Pseudomonadota</taxon>
        <taxon>Alphaproteobacteria</taxon>
        <taxon>Sphingomonadales</taxon>
        <taxon>Sphingomonadaceae</taxon>
        <taxon>Novosphingobium</taxon>
    </lineage>
</organism>
<dbReference type="InterPro" id="IPR035965">
    <property type="entry name" value="PAS-like_dom_sf"/>
</dbReference>
<dbReference type="Gene3D" id="3.40.50.2300">
    <property type="match status" value="1"/>
</dbReference>
<dbReference type="Proteomes" id="UP001184150">
    <property type="component" value="Unassembled WGS sequence"/>
</dbReference>
<feature type="domain" description="HTH luxR-type" evidence="2">
    <location>
        <begin position="420"/>
        <end position="485"/>
    </location>
</feature>
<dbReference type="RefSeq" id="WP_309805811.1">
    <property type="nucleotide sequence ID" value="NZ_JAVDRD010000008.1"/>
</dbReference>
<dbReference type="NCBIfam" id="TIGR00229">
    <property type="entry name" value="sensory_box"/>
    <property type="match status" value="2"/>
</dbReference>
<dbReference type="SMART" id="SM00421">
    <property type="entry name" value="HTH_LUXR"/>
    <property type="match status" value="1"/>
</dbReference>
<dbReference type="SUPFAM" id="SSF55785">
    <property type="entry name" value="PYP-like sensor domain (PAS domain)"/>
    <property type="match status" value="3"/>
</dbReference>
<dbReference type="Gene3D" id="3.30.450.20">
    <property type="entry name" value="PAS domain"/>
    <property type="match status" value="3"/>
</dbReference>
<dbReference type="PRINTS" id="PR00038">
    <property type="entry name" value="HTHLUXR"/>
</dbReference>
<reference evidence="4 5" key="1">
    <citation type="submission" date="2023-07" db="EMBL/GenBank/DDBJ databases">
        <title>Sorghum-associated microbial communities from plants grown in Nebraska, USA.</title>
        <authorList>
            <person name="Schachtman D."/>
        </authorList>
    </citation>
    <scope>NUCLEOTIDE SEQUENCE [LARGE SCALE GENOMIC DNA]</scope>
    <source>
        <strain evidence="4 5">DS1027</strain>
    </source>
</reference>
<evidence type="ECO:0000313" key="5">
    <source>
        <dbReference type="Proteomes" id="UP001184150"/>
    </source>
</evidence>
<dbReference type="InterPro" id="IPR000792">
    <property type="entry name" value="Tscrpt_reg_LuxR_C"/>
</dbReference>
<dbReference type="CDD" id="cd06170">
    <property type="entry name" value="LuxR_C_like"/>
    <property type="match status" value="1"/>
</dbReference>
<keyword evidence="1" id="KW-0238">DNA-binding</keyword>
<comment type="caution">
    <text evidence="4">The sequence shown here is derived from an EMBL/GenBank/DDBJ whole genome shotgun (WGS) entry which is preliminary data.</text>
</comment>
<accession>A0ABU1MP83</accession>
<dbReference type="PROSITE" id="PS50043">
    <property type="entry name" value="HTH_LUXR_2"/>
    <property type="match status" value="1"/>
</dbReference>
<protein>
    <submittedName>
        <fullName evidence="4">PAS domain S-box-containing protein</fullName>
    </submittedName>
</protein>
<dbReference type="InterPro" id="IPR000014">
    <property type="entry name" value="PAS"/>
</dbReference>
<evidence type="ECO:0000256" key="1">
    <source>
        <dbReference type="ARBA" id="ARBA00023125"/>
    </source>
</evidence>
<dbReference type="CDD" id="cd00130">
    <property type="entry name" value="PAS"/>
    <property type="match status" value="2"/>
</dbReference>
<proteinExistence type="predicted"/>
<dbReference type="SMART" id="SM00091">
    <property type="entry name" value="PAS"/>
    <property type="match status" value="3"/>
</dbReference>
<dbReference type="PANTHER" id="PTHR43214">
    <property type="entry name" value="TWO-COMPONENT RESPONSE REGULATOR"/>
    <property type="match status" value="1"/>
</dbReference>
<sequence length="493" mass="55678">MDKQAADPSIEQERLRHIIGGLSEGVLLVDAEQRIVWANPAALVMHGVERLADLGADVDDYRRRFQLRYRNNHRLERGDYPLDRVIAGEAFDEVVVEVIPQGEDEPRWIHQIRSLILSDAGGTPDLLVLIIQDVSLRYEAELRFERAFNVNPAPAVIMRLSDLRYVKVNQGFLDLTGYQKDEVLGRTLYEIDVLKDAADIDTAKERIREARTVPQMQADLELPDGGRELVIVAGQPVDLGDEPCMLFSFADLEPRRQAENELRHSEERFVTTFRLAPVAMAITTRGDHTLCDTNDAFHQLTGWSSDEAMGKTMPALKLWADATFLPSVAEQLVERSAFRGRDAQVRAKDGGVTDCLVSAAAIPLRRDTCTLWVIQDIHERRHSELELISAIEAVMKDTNWFSRTVVEKLANLRAPHGSERPAETSELTRREKEVLSLLCEGGDDATIAREMGVSRNTLRNHVARVYAKIGVNRRAQAVLWARERGYPLQRPIR</sequence>
<dbReference type="Pfam" id="PF13426">
    <property type="entry name" value="PAS_9"/>
    <property type="match status" value="1"/>
</dbReference>
<feature type="domain" description="PAS" evidence="3">
    <location>
        <begin position="11"/>
        <end position="50"/>
    </location>
</feature>
<dbReference type="Pfam" id="PF13188">
    <property type="entry name" value="PAS_8"/>
    <property type="match status" value="1"/>
</dbReference>
<dbReference type="SUPFAM" id="SSF46894">
    <property type="entry name" value="C-terminal effector domain of the bipartite response regulators"/>
    <property type="match status" value="1"/>
</dbReference>
<dbReference type="PANTHER" id="PTHR43214:SF38">
    <property type="entry name" value="NITRATE_NITRITE RESPONSE REGULATOR PROTEIN NARL"/>
    <property type="match status" value="1"/>
</dbReference>
<gene>
    <name evidence="4" type="ORF">J2792_003042</name>
</gene>
<name>A0ABU1MP83_9SPHN</name>
<evidence type="ECO:0000259" key="3">
    <source>
        <dbReference type="PROSITE" id="PS50112"/>
    </source>
</evidence>
<feature type="domain" description="PAS" evidence="3">
    <location>
        <begin position="140"/>
        <end position="191"/>
    </location>
</feature>
<evidence type="ECO:0000313" key="4">
    <source>
        <dbReference type="EMBL" id="MDR6512159.1"/>
    </source>
</evidence>
<dbReference type="EMBL" id="JAVDRD010000008">
    <property type="protein sequence ID" value="MDR6512159.1"/>
    <property type="molecule type" value="Genomic_DNA"/>
</dbReference>
<dbReference type="InterPro" id="IPR039420">
    <property type="entry name" value="WalR-like"/>
</dbReference>